<dbReference type="Gene3D" id="2.10.260.10">
    <property type="match status" value="1"/>
</dbReference>
<dbReference type="Pfam" id="PF04014">
    <property type="entry name" value="MazE_antitoxin"/>
    <property type="match status" value="1"/>
</dbReference>
<dbReference type="SUPFAM" id="SSF89447">
    <property type="entry name" value="AbrB/MazE/MraZ-like"/>
    <property type="match status" value="1"/>
</dbReference>
<protein>
    <submittedName>
        <fullName evidence="2">AbrB/MazE/SpoVT family DNA-binding domain-containing protein</fullName>
    </submittedName>
</protein>
<name>A0A9E7DJH3_9FIRM</name>
<dbReference type="InterPro" id="IPR039052">
    <property type="entry name" value="Antitox_PemI-like"/>
</dbReference>
<dbReference type="SMART" id="SM00966">
    <property type="entry name" value="SpoVT_AbrB"/>
    <property type="match status" value="1"/>
</dbReference>
<sequence>MNITIKKWGNSQGIILPKIVLSALGFNVDDELKLDVEDDKIILSKAEDFDDFSDLILEDLINSGFEGEELLKEFKRVKKSMPMAVKKLKRDILNEYKNGETVEFEEFFNV</sequence>
<accession>A0A9E7DJH3</accession>
<dbReference type="InterPro" id="IPR007159">
    <property type="entry name" value="SpoVT-AbrB_dom"/>
</dbReference>
<evidence type="ECO:0000313" key="3">
    <source>
        <dbReference type="Proteomes" id="UP000831151"/>
    </source>
</evidence>
<dbReference type="GO" id="GO:0097351">
    <property type="term" value="F:toxin sequestering activity"/>
    <property type="evidence" value="ECO:0007669"/>
    <property type="project" value="InterPro"/>
</dbReference>
<dbReference type="KEGG" id="fms:M1R53_07450"/>
<organism evidence="2 3">
    <name type="scientific">Fenollaria massiliensis</name>
    <dbReference type="NCBI Taxonomy" id="938288"/>
    <lineage>
        <taxon>Bacteria</taxon>
        <taxon>Bacillati</taxon>
        <taxon>Bacillota</taxon>
        <taxon>Clostridia</taxon>
        <taxon>Eubacteriales</taxon>
        <taxon>Fenollaria</taxon>
    </lineage>
</organism>
<dbReference type="Proteomes" id="UP000831151">
    <property type="component" value="Chromosome"/>
</dbReference>
<keyword evidence="3" id="KW-1185">Reference proteome</keyword>
<keyword evidence="2" id="KW-0238">DNA-binding</keyword>
<dbReference type="PANTHER" id="PTHR40516:SF1">
    <property type="entry name" value="ANTITOXIN CHPS-RELATED"/>
    <property type="match status" value="1"/>
</dbReference>
<dbReference type="AlphaFoldDB" id="A0A9E7DJH3"/>
<reference evidence="2" key="1">
    <citation type="submission" date="2022-04" db="EMBL/GenBank/DDBJ databases">
        <title>Complete genome sequences of Ezakiella coagulans and Fenollaria massiliensis.</title>
        <authorList>
            <person name="France M.T."/>
            <person name="Clifford J."/>
            <person name="Narina S."/>
            <person name="Rutt L."/>
            <person name="Ravel J."/>
        </authorList>
    </citation>
    <scope>NUCLEOTIDE SEQUENCE</scope>
    <source>
        <strain evidence="2">C0061C2</strain>
    </source>
</reference>
<evidence type="ECO:0000259" key="1">
    <source>
        <dbReference type="SMART" id="SM00966"/>
    </source>
</evidence>
<dbReference type="PANTHER" id="PTHR40516">
    <property type="entry name" value="ANTITOXIN CHPS-RELATED"/>
    <property type="match status" value="1"/>
</dbReference>
<dbReference type="GO" id="GO:0003677">
    <property type="term" value="F:DNA binding"/>
    <property type="evidence" value="ECO:0007669"/>
    <property type="project" value="UniProtKB-KW"/>
</dbReference>
<proteinExistence type="predicted"/>
<gene>
    <name evidence="2" type="ORF">M1R53_07450</name>
</gene>
<dbReference type="EMBL" id="CP096649">
    <property type="protein sequence ID" value="UQK59068.1"/>
    <property type="molecule type" value="Genomic_DNA"/>
</dbReference>
<feature type="domain" description="SpoVT-AbrB" evidence="1">
    <location>
        <begin position="6"/>
        <end position="51"/>
    </location>
</feature>
<evidence type="ECO:0000313" key="2">
    <source>
        <dbReference type="EMBL" id="UQK59068.1"/>
    </source>
</evidence>
<dbReference type="RefSeq" id="WP_249242589.1">
    <property type="nucleotide sequence ID" value="NZ_CP096649.1"/>
</dbReference>
<dbReference type="InterPro" id="IPR037914">
    <property type="entry name" value="SpoVT-AbrB_sf"/>
</dbReference>